<evidence type="ECO:0000313" key="2">
    <source>
        <dbReference type="Proteomes" id="UP000694426"/>
    </source>
</evidence>
<accession>A0A8B9CP62</accession>
<dbReference type="Pfam" id="PF15490">
    <property type="entry name" value="Ten1_2"/>
    <property type="match status" value="1"/>
</dbReference>
<protein>
    <submittedName>
        <fullName evidence="1">Uncharacterized protein</fullName>
    </submittedName>
</protein>
<keyword evidence="2" id="KW-1185">Reference proteome</keyword>
<dbReference type="InterPro" id="IPR029146">
    <property type="entry name" value="Ten1_animal_plant"/>
</dbReference>
<reference evidence="1" key="2">
    <citation type="submission" date="2025-09" db="UniProtKB">
        <authorList>
            <consortium name="Ensembl"/>
        </authorList>
    </citation>
    <scope>IDENTIFICATION</scope>
</reference>
<dbReference type="Proteomes" id="UP000694426">
    <property type="component" value="Unplaced"/>
</dbReference>
<dbReference type="Gene3D" id="2.40.50.140">
    <property type="entry name" value="Nucleic acid-binding proteins"/>
    <property type="match status" value="1"/>
</dbReference>
<dbReference type="GO" id="GO:0003697">
    <property type="term" value="F:single-stranded DNA binding"/>
    <property type="evidence" value="ECO:0007669"/>
    <property type="project" value="InterPro"/>
</dbReference>
<dbReference type="Ensembl" id="ENSABRT00000030830.1">
    <property type="protein sequence ID" value="ENSABRP00000021927.1"/>
    <property type="gene ID" value="ENSABRG00000018569.1"/>
</dbReference>
<dbReference type="PANTHER" id="PTHR33905:SF1">
    <property type="entry name" value="CST COMPLEX SUBUNIT TEN1"/>
    <property type="match status" value="1"/>
</dbReference>
<name>A0A8B9CP62_9AVES</name>
<dbReference type="AlphaFoldDB" id="A0A8B9CP62"/>
<proteinExistence type="predicted"/>
<dbReference type="GeneTree" id="ENSGT00390000017589"/>
<evidence type="ECO:0000313" key="1">
    <source>
        <dbReference type="Ensembl" id="ENSABRP00000021927.1"/>
    </source>
</evidence>
<dbReference type="GO" id="GO:0032211">
    <property type="term" value="P:negative regulation of telomere maintenance via telomerase"/>
    <property type="evidence" value="ECO:0007669"/>
    <property type="project" value="TreeGrafter"/>
</dbReference>
<dbReference type="GO" id="GO:0010521">
    <property type="term" value="F:telomerase inhibitor activity"/>
    <property type="evidence" value="ECO:0007669"/>
    <property type="project" value="TreeGrafter"/>
</dbReference>
<dbReference type="GO" id="GO:0042162">
    <property type="term" value="F:telomeric DNA binding"/>
    <property type="evidence" value="ECO:0007669"/>
    <property type="project" value="TreeGrafter"/>
</dbReference>
<reference evidence="1" key="1">
    <citation type="submission" date="2025-08" db="UniProtKB">
        <authorList>
            <consortium name="Ensembl"/>
        </authorList>
    </citation>
    <scope>IDENTIFICATION</scope>
</reference>
<organism evidence="1 2">
    <name type="scientific">Anser brachyrhynchus</name>
    <name type="common">Pink-footed goose</name>
    <dbReference type="NCBI Taxonomy" id="132585"/>
    <lineage>
        <taxon>Eukaryota</taxon>
        <taxon>Metazoa</taxon>
        <taxon>Chordata</taxon>
        <taxon>Craniata</taxon>
        <taxon>Vertebrata</taxon>
        <taxon>Euteleostomi</taxon>
        <taxon>Archelosauria</taxon>
        <taxon>Archosauria</taxon>
        <taxon>Dinosauria</taxon>
        <taxon>Saurischia</taxon>
        <taxon>Theropoda</taxon>
        <taxon>Coelurosauria</taxon>
        <taxon>Aves</taxon>
        <taxon>Neognathae</taxon>
        <taxon>Galloanserae</taxon>
        <taxon>Anseriformes</taxon>
        <taxon>Anatidae</taxon>
        <taxon>Anserinae</taxon>
        <taxon>Anser</taxon>
    </lineage>
</organism>
<dbReference type="InterPro" id="IPR012340">
    <property type="entry name" value="NA-bd_OB-fold"/>
</dbReference>
<sequence>MPGVGKRHRALKPWGCSTARPCCCGTSTGVPPAPWEASLVCFAVGLGNNWCLPPVGRETREKSSKWSTETCQTQRLCKGESRENAKTNHSGAQPHAWPWHKIVLQLQDQPVPQFPILQHEKTQDYPLNLTAWHRHRSSLHLHPSHSLNVSIPTLSQSLHLPFFPLPSSLSAHAKCGGNRGDLVGCLLLPVLGCGGGRLSPSVPGKDAARRTQQGRQAAPAAPWLGGRWHSRSFRVVSPSTWSGTGWQELRSALLQAQRWSREMLPGAGVYYFPWEINSSVPEGEALRTFGRLCCYNLARSEAILSAQHSAAQHHVCVDTRLVEPFEAQLGSLYMVLGEAEHREGKRWAHLIPLTGCTSYPRKGRLASTSGADPWSPFPTAAVGSGTWWRELSQHRLPPVQPLKLFCTTCFSIHIGTMATALTRRSPHTERYKLHSAAFVPSARGTGARYSCW</sequence>
<dbReference type="GO" id="GO:1990879">
    <property type="term" value="C:CST complex"/>
    <property type="evidence" value="ECO:0007669"/>
    <property type="project" value="InterPro"/>
</dbReference>
<dbReference type="PANTHER" id="PTHR33905">
    <property type="entry name" value="CST COMPLEX SUBUNIT TEN1"/>
    <property type="match status" value="1"/>
</dbReference>